<keyword evidence="2" id="KW-1185">Reference proteome</keyword>
<protein>
    <submittedName>
        <fullName evidence="1">Uncharacterized protein</fullName>
    </submittedName>
</protein>
<evidence type="ECO:0000313" key="1">
    <source>
        <dbReference type="EMBL" id="KAG9221089.1"/>
    </source>
</evidence>
<organism evidence="1 2">
    <name type="scientific">Pleurotus cornucopiae</name>
    <name type="common">Cornucopia mushroom</name>
    <dbReference type="NCBI Taxonomy" id="5321"/>
    <lineage>
        <taxon>Eukaryota</taxon>
        <taxon>Fungi</taxon>
        <taxon>Dikarya</taxon>
        <taxon>Basidiomycota</taxon>
        <taxon>Agaricomycotina</taxon>
        <taxon>Agaricomycetes</taxon>
        <taxon>Agaricomycetidae</taxon>
        <taxon>Agaricales</taxon>
        <taxon>Pleurotineae</taxon>
        <taxon>Pleurotaceae</taxon>
        <taxon>Pleurotus</taxon>
    </lineage>
</organism>
<comment type="caution">
    <text evidence="1">The sequence shown here is derived from an EMBL/GenBank/DDBJ whole genome shotgun (WGS) entry which is preliminary data.</text>
</comment>
<name>A0ACB7ITP4_PLECO</name>
<evidence type="ECO:0000313" key="2">
    <source>
        <dbReference type="Proteomes" id="UP000824881"/>
    </source>
</evidence>
<gene>
    <name evidence="1" type="ORF">CCMSSC00406_0005472</name>
</gene>
<sequence length="874" mass="97687">MSVISPNVGSRKDPYELDRLAEELASRESSQQDFSDHDLPAFVPLVHGNQLLAAEEFNVEEFLLSRTYTSLPDLRSELRDYLATLKDELVKLINDDYEAFISLSTDLKDEGARLEKLKYPLDGLKEQILASKDELSVLQGAIQEKLKRRATLREEKALLHLLLKISESITRLESLLLISQPSDGEDSAMRPAFTSQVEGDRNQGARAKHLSRVASEYIQLLYHTSKARAEKCTFVEEIQWRLDRIQSTLSSDLDHFFTATVTSIVNGTGSNKTSEIDKAKLMADLAECLRAYDMLGLWQDAEEILQKQVVRGFVRKTIFPGALVAPPSPIVPHTPFQGASSTAFPRSPSTPYTAFSPRQPPSFLGQTSVGTLTSHTHLLDDADDPLARLYNQILRFVERDLSRIMEIAERVSIVSNADVKPDKSSTDSSAVADAHPSDGRTKGFRIFSDVIWAELGSAIMDELGTVVFASGKPNEFKKHYDTTQIFIRSLEMLAPSLRSVELMRSHPVFTSFQQRWQLPVYFQMRWKDIVGKLEGSLSTIRIERSTDTSTPFVMSQAAVAWSAVSLCWSSDVYIPELSFRFWRLTLQIISRFKTWLDQSLAMEIPQQSTTADKAAGSVGAPRSSTSQTDASTESTASDEAVLSQYATAISDIKHFRGNVLTLWRQSISIMLPEAPNEGQTLNAEDALQQSLAALTTLIPSMSSEIVTILSKRCCDALLPVRSIPSQFRAMSNKRMPTEPSYFVPSILRPLKVFFCIGTNEGPGASLKQEYLDAYANDVFDTVAQRYMYYLTAMRKTEESLRRLKKGKKVSYSLFGSSSSGKDDDGKDEARIRNQMVLDVEAFGKDGETLGVRTDRHESFRSLHELVMAPLSEDS</sequence>
<dbReference type="EMBL" id="WQMT02000007">
    <property type="protein sequence ID" value="KAG9221089.1"/>
    <property type="molecule type" value="Genomic_DNA"/>
</dbReference>
<dbReference type="Proteomes" id="UP000824881">
    <property type="component" value="Unassembled WGS sequence"/>
</dbReference>
<proteinExistence type="predicted"/>
<accession>A0ACB7ITP4</accession>
<reference evidence="1 2" key="1">
    <citation type="journal article" date="2021" name="Appl. Environ. Microbiol.">
        <title>Genetic linkage and physical mapping for an oyster mushroom Pleurotus cornucopiae and QTL analysis for the trait cap color.</title>
        <authorList>
            <person name="Zhang Y."/>
            <person name="Gao W."/>
            <person name="Sonnenberg A."/>
            <person name="Chen Q."/>
            <person name="Zhang J."/>
            <person name="Huang C."/>
        </authorList>
    </citation>
    <scope>NUCLEOTIDE SEQUENCE [LARGE SCALE GENOMIC DNA]</scope>
    <source>
        <strain evidence="1">CCMSSC00406</strain>
    </source>
</reference>